<dbReference type="EMBL" id="RBIM01000003">
    <property type="protein sequence ID" value="RKR00440.1"/>
    <property type="molecule type" value="Genomic_DNA"/>
</dbReference>
<protein>
    <recommendedName>
        <fullName evidence="3">17 kDa surface antigen</fullName>
    </recommendedName>
</protein>
<accession>A0A495DDT9</accession>
<evidence type="ECO:0008006" key="3">
    <source>
        <dbReference type="Google" id="ProtNLM"/>
    </source>
</evidence>
<dbReference type="Proteomes" id="UP000273675">
    <property type="component" value="Unassembled WGS sequence"/>
</dbReference>
<gene>
    <name evidence="1" type="ORF">C7435_1648</name>
</gene>
<evidence type="ECO:0000313" key="2">
    <source>
        <dbReference type="Proteomes" id="UP000273675"/>
    </source>
</evidence>
<comment type="caution">
    <text evidence="1">The sequence shown here is derived from an EMBL/GenBank/DDBJ whole genome shotgun (WGS) entry which is preliminary data.</text>
</comment>
<proteinExistence type="predicted"/>
<name>A0A495DDT9_9PROT</name>
<evidence type="ECO:0000313" key="1">
    <source>
        <dbReference type="EMBL" id="RKR00440.1"/>
    </source>
</evidence>
<sequence length="185" mass="18606">MLADFGGTMIMGRSIFGGLLACALALQGCATTSGGGGTAMDRAIRNCMLAVGAGALLGAVVGNNTGSGRAGRGATTGALIGAGACTLLVAVANEQDRARMRELELAAIQSNSAQRGNFVGPRGEGISYSVAPSPAPVPAPTAEAASYTACRYSQQTLSVQGRPAASIDPQLWCRLETGDWEAVTN</sequence>
<organism evidence="1 2">
    <name type="scientific">Maricaulis maris</name>
    <dbReference type="NCBI Taxonomy" id="74318"/>
    <lineage>
        <taxon>Bacteria</taxon>
        <taxon>Pseudomonadati</taxon>
        <taxon>Pseudomonadota</taxon>
        <taxon>Alphaproteobacteria</taxon>
        <taxon>Maricaulales</taxon>
        <taxon>Maricaulaceae</taxon>
        <taxon>Maricaulis</taxon>
    </lineage>
</organism>
<dbReference type="AlphaFoldDB" id="A0A495DDT9"/>
<reference evidence="1 2" key="1">
    <citation type="submission" date="2018-10" db="EMBL/GenBank/DDBJ databases">
        <title>Genomic Encyclopedia of Type Strains, Phase IV (KMG-IV): sequencing the most valuable type-strain genomes for metagenomic binning, comparative biology and taxonomic classification.</title>
        <authorList>
            <person name="Goeker M."/>
        </authorList>
    </citation>
    <scope>NUCLEOTIDE SEQUENCE [LARGE SCALE GENOMIC DNA]</scope>
    <source>
        <strain evidence="1 2">DSM 4734</strain>
    </source>
</reference>